<name>A0A5C6BJY7_9PLAN</name>
<evidence type="ECO:0000313" key="2">
    <source>
        <dbReference type="Proteomes" id="UP000320735"/>
    </source>
</evidence>
<dbReference type="AlphaFoldDB" id="A0A5C6BJY7"/>
<proteinExistence type="predicted"/>
<comment type="caution">
    <text evidence="1">The sequence shown here is derived from an EMBL/GenBank/DDBJ whole genome shotgun (WGS) entry which is preliminary data.</text>
</comment>
<dbReference type="EMBL" id="SJPP01000001">
    <property type="protein sequence ID" value="TWU11861.1"/>
    <property type="molecule type" value="Genomic_DNA"/>
</dbReference>
<dbReference type="RefSeq" id="WP_146369406.1">
    <property type="nucleotide sequence ID" value="NZ_SJPP01000001.1"/>
</dbReference>
<gene>
    <name evidence="1" type="ORF">CA54_06730</name>
</gene>
<reference evidence="1 2" key="1">
    <citation type="submission" date="2019-02" db="EMBL/GenBank/DDBJ databases">
        <title>Deep-cultivation of Planctomycetes and their phenomic and genomic characterization uncovers novel biology.</title>
        <authorList>
            <person name="Wiegand S."/>
            <person name="Jogler M."/>
            <person name="Boedeker C."/>
            <person name="Pinto D."/>
            <person name="Vollmers J."/>
            <person name="Rivas-Marin E."/>
            <person name="Kohn T."/>
            <person name="Peeters S.H."/>
            <person name="Heuer A."/>
            <person name="Rast P."/>
            <person name="Oberbeckmann S."/>
            <person name="Bunk B."/>
            <person name="Jeske O."/>
            <person name="Meyerdierks A."/>
            <person name="Storesund J.E."/>
            <person name="Kallscheuer N."/>
            <person name="Luecker S."/>
            <person name="Lage O.M."/>
            <person name="Pohl T."/>
            <person name="Merkel B.J."/>
            <person name="Hornburger P."/>
            <person name="Mueller R.-W."/>
            <person name="Bruemmer F."/>
            <person name="Labrenz M."/>
            <person name="Spormann A.M."/>
            <person name="Op Den Camp H."/>
            <person name="Overmann J."/>
            <person name="Amann R."/>
            <person name="Jetten M.S.M."/>
            <person name="Mascher T."/>
            <person name="Medema M.H."/>
            <person name="Devos D.P."/>
            <person name="Kaster A.-K."/>
            <person name="Ovreas L."/>
            <person name="Rohde M."/>
            <person name="Galperin M.Y."/>
            <person name="Jogler C."/>
        </authorList>
    </citation>
    <scope>NUCLEOTIDE SEQUENCE [LARGE SCALE GENOMIC DNA]</scope>
    <source>
        <strain evidence="1 2">CA54</strain>
    </source>
</reference>
<dbReference type="Proteomes" id="UP000320735">
    <property type="component" value="Unassembled WGS sequence"/>
</dbReference>
<protein>
    <submittedName>
        <fullName evidence="1">Uncharacterized protein</fullName>
    </submittedName>
</protein>
<evidence type="ECO:0000313" key="1">
    <source>
        <dbReference type="EMBL" id="TWU11861.1"/>
    </source>
</evidence>
<keyword evidence="2" id="KW-1185">Reference proteome</keyword>
<sequence>MAGTYQWVNWALQRPCLFKTGPQWFSPKNTASQLLDLKLINSGESEGKLFDGIYVLCFKRKVDANGVEFEIPELGHRVSASLIKDGLWRQAQHVCGQCEANVAKQEMDEIAGCHGTLQIYPEWKELEDVLQRTIKEKGLESRIRATLLETTPQWYGLWASSPLSKSQCEIIHLLLTEIRDLDDSVENGILDFLSALRVAIAEDIALHVSLAPPGHDDLGMRTTFPHCPRCKAGAIRDSRQDISIYDPLPCSVCGFVYVPSEQMSSEQSWFSYETLDLEYKLGRENYLKFVRGYLKHVGFTAEKVDELIPQE</sequence>
<dbReference type="OrthoDB" id="289791at2"/>
<organism evidence="1 2">
    <name type="scientific">Symmachiella macrocystis</name>
    <dbReference type="NCBI Taxonomy" id="2527985"/>
    <lineage>
        <taxon>Bacteria</taxon>
        <taxon>Pseudomonadati</taxon>
        <taxon>Planctomycetota</taxon>
        <taxon>Planctomycetia</taxon>
        <taxon>Planctomycetales</taxon>
        <taxon>Planctomycetaceae</taxon>
        <taxon>Symmachiella</taxon>
    </lineage>
</organism>
<accession>A0A5C6BJY7</accession>